<accession>E6LDX3</accession>
<dbReference type="GO" id="GO:0003677">
    <property type="term" value="F:DNA binding"/>
    <property type="evidence" value="ECO:0007669"/>
    <property type="project" value="UniProtKB-KW"/>
</dbReference>
<evidence type="ECO:0000256" key="1">
    <source>
        <dbReference type="PROSITE-ProRule" id="PRU00169"/>
    </source>
</evidence>
<dbReference type="SUPFAM" id="SSF52172">
    <property type="entry name" value="CheY-like"/>
    <property type="match status" value="1"/>
</dbReference>
<dbReference type="eggNOG" id="COG3279">
    <property type="taxonomic scope" value="Bacteria"/>
</dbReference>
<dbReference type="Pfam" id="PF04397">
    <property type="entry name" value="LytTR"/>
    <property type="match status" value="1"/>
</dbReference>
<feature type="modified residue" description="4-aspartylphosphate" evidence="1">
    <location>
        <position position="55"/>
    </location>
</feature>
<dbReference type="Gene3D" id="3.40.50.2300">
    <property type="match status" value="1"/>
</dbReference>
<protein>
    <submittedName>
        <fullName evidence="4">LytTr DNA-binding domain protein</fullName>
    </submittedName>
</protein>
<dbReference type="InterPro" id="IPR001789">
    <property type="entry name" value="Sig_transdc_resp-reg_receiver"/>
</dbReference>
<reference evidence="4 5" key="1">
    <citation type="submission" date="2010-12" db="EMBL/GenBank/DDBJ databases">
        <authorList>
            <person name="Muzny D."/>
            <person name="Qin X."/>
            <person name="Deng J."/>
            <person name="Jiang H."/>
            <person name="Liu Y."/>
            <person name="Qu J."/>
            <person name="Song X.-Z."/>
            <person name="Zhang L."/>
            <person name="Thornton R."/>
            <person name="Coyle M."/>
            <person name="Francisco L."/>
            <person name="Jackson L."/>
            <person name="Javaid M."/>
            <person name="Korchina V."/>
            <person name="Kovar C."/>
            <person name="Mata R."/>
            <person name="Mathew T."/>
            <person name="Ngo R."/>
            <person name="Nguyen L."/>
            <person name="Nguyen N."/>
            <person name="Okwuonu G."/>
            <person name="Ongeri F."/>
            <person name="Pham C."/>
            <person name="Simmons D."/>
            <person name="Wilczek-Boney K."/>
            <person name="Hale W."/>
            <person name="Jakkamsetti A."/>
            <person name="Pham P."/>
            <person name="Ruth R."/>
            <person name="San Lucas F."/>
            <person name="Warren J."/>
            <person name="Zhang J."/>
            <person name="Zhao Z."/>
            <person name="Zhou C."/>
            <person name="Zhu D."/>
            <person name="Lee S."/>
            <person name="Bess C."/>
            <person name="Blankenburg K."/>
            <person name="Forbes L."/>
            <person name="Fu Q."/>
            <person name="Gubbala S."/>
            <person name="Hirani K."/>
            <person name="Jayaseelan J.C."/>
            <person name="Lara F."/>
            <person name="Munidasa M."/>
            <person name="Palculict T."/>
            <person name="Patil S."/>
            <person name="Pu L.-L."/>
            <person name="Saada N."/>
            <person name="Tang L."/>
            <person name="Weissenberger G."/>
            <person name="Zhu Y."/>
            <person name="Hemphill L."/>
            <person name="Shang Y."/>
            <person name="Youmans B."/>
            <person name="Ayvaz T."/>
            <person name="Ross M."/>
            <person name="Santibanez J."/>
            <person name="Aqrawi P."/>
            <person name="Gross S."/>
            <person name="Joshi V."/>
            <person name="Fowler G."/>
            <person name="Nazareth L."/>
            <person name="Reid J."/>
            <person name="Worley K."/>
            <person name="Petrosino J."/>
            <person name="Highlander S."/>
            <person name="Gibbs R."/>
        </authorList>
    </citation>
    <scope>NUCLEOTIDE SEQUENCE [LARGE SCALE GENOMIC DNA]</scope>
    <source>
        <strain evidence="5">DSM 15952 / CCUG 50447 / LMG 22039 / TP 1.5</strain>
    </source>
</reference>
<dbReference type="InterPro" id="IPR007492">
    <property type="entry name" value="LytTR_DNA-bd_dom"/>
</dbReference>
<gene>
    <name evidence="4" type="primary">lytR</name>
    <name evidence="4" type="ORF">HMPREF9088_0563</name>
</gene>
<sequence>MQMKVAIIDDEPLARMELHYLLEQTAEAEAIYEGESIEDAFRLLLTEKPDLLFLDIHLTDESGLDLAKKLVQVPNPPLIIFATAYDNHALEAFEVNAIDYLLKPFEQARVQKAVTKAQQILTANQQAVPSKPIEKNPERLTIETDERIYLLPYGEILYCEVEGKQTSVHTKTAVYQTTTTLASIEKALQAAMFLRVHRSYIINIHEIKEIQPWFNQTYQVTMNNGGKVPVSRSYLKSFKEAVGL</sequence>
<evidence type="ECO:0000313" key="5">
    <source>
        <dbReference type="Proteomes" id="UP000010296"/>
    </source>
</evidence>
<evidence type="ECO:0000313" key="4">
    <source>
        <dbReference type="EMBL" id="EFU74567.1"/>
    </source>
</evidence>
<dbReference type="HOGENOM" id="CLU_000445_14_1_9"/>
<keyword evidence="5" id="KW-1185">Reference proteome</keyword>
<dbReference type="GO" id="GO:0000156">
    <property type="term" value="F:phosphorelay response regulator activity"/>
    <property type="evidence" value="ECO:0007669"/>
    <property type="project" value="InterPro"/>
</dbReference>
<dbReference type="SMART" id="SM00448">
    <property type="entry name" value="REC"/>
    <property type="match status" value="1"/>
</dbReference>
<dbReference type="PANTHER" id="PTHR37299:SF1">
    <property type="entry name" value="STAGE 0 SPORULATION PROTEIN A HOMOLOG"/>
    <property type="match status" value="1"/>
</dbReference>
<organism evidence="4 5">
    <name type="scientific">Enterococcus italicus (strain DSM 15952 / CCUG 50447 / LMG 22039 / TP 1.5)</name>
    <dbReference type="NCBI Taxonomy" id="888064"/>
    <lineage>
        <taxon>Bacteria</taxon>
        <taxon>Bacillati</taxon>
        <taxon>Bacillota</taxon>
        <taxon>Bacilli</taxon>
        <taxon>Lactobacillales</taxon>
        <taxon>Enterococcaceae</taxon>
        <taxon>Enterococcus</taxon>
    </lineage>
</organism>
<dbReference type="SMART" id="SM00850">
    <property type="entry name" value="LytTR"/>
    <property type="match status" value="1"/>
</dbReference>
<dbReference type="Proteomes" id="UP000010296">
    <property type="component" value="Unassembled WGS sequence"/>
</dbReference>
<evidence type="ECO:0000259" key="2">
    <source>
        <dbReference type="PROSITE" id="PS50110"/>
    </source>
</evidence>
<feature type="domain" description="HTH LytTR-type" evidence="3">
    <location>
        <begin position="140"/>
        <end position="244"/>
    </location>
</feature>
<dbReference type="AlphaFoldDB" id="E6LDX3"/>
<comment type="caution">
    <text evidence="4">The sequence shown here is derived from an EMBL/GenBank/DDBJ whole genome shotgun (WGS) entry which is preliminary data.</text>
</comment>
<name>E6LDX3_ENTI1</name>
<dbReference type="PANTHER" id="PTHR37299">
    <property type="entry name" value="TRANSCRIPTIONAL REGULATOR-RELATED"/>
    <property type="match status" value="1"/>
</dbReference>
<dbReference type="Gene3D" id="2.40.50.40">
    <property type="match status" value="1"/>
</dbReference>
<dbReference type="InterPro" id="IPR046947">
    <property type="entry name" value="LytR-like"/>
</dbReference>
<dbReference type="PROSITE" id="PS50110">
    <property type="entry name" value="RESPONSE_REGULATORY"/>
    <property type="match status" value="1"/>
</dbReference>
<keyword evidence="1" id="KW-0597">Phosphoprotein</keyword>
<dbReference type="InterPro" id="IPR011006">
    <property type="entry name" value="CheY-like_superfamily"/>
</dbReference>
<dbReference type="PROSITE" id="PS50930">
    <property type="entry name" value="HTH_LYTTR"/>
    <property type="match status" value="1"/>
</dbReference>
<dbReference type="Gene3D" id="2.20.25.10">
    <property type="match status" value="1"/>
</dbReference>
<evidence type="ECO:0000259" key="3">
    <source>
        <dbReference type="PROSITE" id="PS50930"/>
    </source>
</evidence>
<feature type="domain" description="Response regulatory" evidence="2">
    <location>
        <begin position="4"/>
        <end position="118"/>
    </location>
</feature>
<dbReference type="Pfam" id="PF00072">
    <property type="entry name" value="Response_reg"/>
    <property type="match status" value="1"/>
</dbReference>
<dbReference type="STRING" id="888064.HMPREF9088_0563"/>
<keyword evidence="4" id="KW-0238">DNA-binding</keyword>
<proteinExistence type="predicted"/>
<dbReference type="EMBL" id="AEPV01000021">
    <property type="protein sequence ID" value="EFU74567.1"/>
    <property type="molecule type" value="Genomic_DNA"/>
</dbReference>